<gene>
    <name evidence="2" type="ORF">K0625_18290</name>
</gene>
<keyword evidence="3" id="KW-1185">Reference proteome</keyword>
<organism evidence="2 3">
    <name type="scientific">Shewanella nanhaiensis</name>
    <dbReference type="NCBI Taxonomy" id="2864872"/>
    <lineage>
        <taxon>Bacteria</taxon>
        <taxon>Pseudomonadati</taxon>
        <taxon>Pseudomonadota</taxon>
        <taxon>Gammaproteobacteria</taxon>
        <taxon>Alteromonadales</taxon>
        <taxon>Shewanellaceae</taxon>
        <taxon>Shewanella</taxon>
    </lineage>
</organism>
<feature type="transmembrane region" description="Helical" evidence="1">
    <location>
        <begin position="12"/>
        <end position="31"/>
    </location>
</feature>
<dbReference type="RefSeq" id="WP_220110998.1">
    <property type="nucleotide sequence ID" value="NZ_JAHZST010000015.1"/>
</dbReference>
<name>A0ABS7E8C3_9GAMM</name>
<keyword evidence="1" id="KW-0812">Transmembrane</keyword>
<protein>
    <submittedName>
        <fullName evidence="2">Uncharacterized protein</fullName>
    </submittedName>
</protein>
<reference evidence="2 3" key="1">
    <citation type="submission" date="2021-07" db="EMBL/GenBank/DDBJ databases">
        <title>Shewanella sp. nov, isolated from SCS.</title>
        <authorList>
            <person name="Cao W.R."/>
        </authorList>
    </citation>
    <scope>NUCLEOTIDE SEQUENCE [LARGE SCALE GENOMIC DNA]</scope>
    <source>
        <strain evidence="2 3">NR704-98</strain>
    </source>
</reference>
<dbReference type="EMBL" id="JAHZST010000015">
    <property type="protein sequence ID" value="MBW8185593.1"/>
    <property type="molecule type" value="Genomic_DNA"/>
</dbReference>
<keyword evidence="1" id="KW-1133">Transmembrane helix</keyword>
<sequence length="45" mass="4821">MPFNVKSAPGAGMLAIQFANIWTGIFDYLLFGPSDESSKDKAGVK</sequence>
<accession>A0ABS7E8C3</accession>
<evidence type="ECO:0000313" key="2">
    <source>
        <dbReference type="EMBL" id="MBW8185593.1"/>
    </source>
</evidence>
<evidence type="ECO:0000256" key="1">
    <source>
        <dbReference type="SAM" id="Phobius"/>
    </source>
</evidence>
<evidence type="ECO:0000313" key="3">
    <source>
        <dbReference type="Proteomes" id="UP001195963"/>
    </source>
</evidence>
<dbReference type="Proteomes" id="UP001195963">
    <property type="component" value="Unassembled WGS sequence"/>
</dbReference>
<keyword evidence="1" id="KW-0472">Membrane</keyword>
<comment type="caution">
    <text evidence="2">The sequence shown here is derived from an EMBL/GenBank/DDBJ whole genome shotgun (WGS) entry which is preliminary data.</text>
</comment>
<proteinExistence type="predicted"/>